<dbReference type="Pfam" id="PF01531">
    <property type="entry name" value="Glyco_transf_11"/>
    <property type="match status" value="1"/>
</dbReference>
<keyword evidence="1" id="KW-0328">Glycosyltransferase</keyword>
<protein>
    <recommendedName>
        <fullName evidence="5">Alpha-1,2-fucosyltransferase</fullName>
    </recommendedName>
</protein>
<dbReference type="KEGG" id="mbat:BN1208_0908"/>
<sequence>MKKIYLRLAGGLGNQIFQYTAALLIKKESDLIYFYTQALNSYKAGRNLELVNFFELPQTTYFNVSFFAIVVFKFRLAKITSFFGCNDLNFSSILSNNNTGQSKSSVYLDGYFQDAWSYEHIQPLLIQLSAGLKKDQFNNEPYGQYDCIIHIRGGDFLANLDNSLNSVDFYIDALKLLKGSHALTNIYVVTDDLQYSKSLLDIIKPKFKDINFSLDHERKSLFDDFMILLHAKSRVIGTSTFAWWASALDDKKSITMSPKSWKLNCNRKLVLPWEKLVNS</sequence>
<dbReference type="Gene3D" id="3.40.50.11350">
    <property type="match status" value="1"/>
</dbReference>
<evidence type="ECO:0000313" key="3">
    <source>
        <dbReference type="EMBL" id="CEZ19793.1"/>
    </source>
</evidence>
<evidence type="ECO:0000256" key="2">
    <source>
        <dbReference type="ARBA" id="ARBA00022679"/>
    </source>
</evidence>
<dbReference type="HOGENOM" id="CLU_1085414_0_0_4"/>
<dbReference type="EMBL" id="LN827929">
    <property type="protein sequence ID" value="CEZ19793.1"/>
    <property type="molecule type" value="Genomic_DNA"/>
</dbReference>
<name>A0A0D6EWZ5_9PROT</name>
<dbReference type="GO" id="GO:0008107">
    <property type="term" value="F:galactoside 2-alpha-L-fucosyltransferase activity"/>
    <property type="evidence" value="ECO:0007669"/>
    <property type="project" value="InterPro"/>
</dbReference>
<dbReference type="STRING" id="1581557.BN1208_0908"/>
<dbReference type="Proteomes" id="UP000064007">
    <property type="component" value="Chromosome 1"/>
</dbReference>
<dbReference type="PANTHER" id="PTHR11927:SF9">
    <property type="entry name" value="L-FUCOSYLTRANSFERASE"/>
    <property type="match status" value="1"/>
</dbReference>
<dbReference type="PANTHER" id="PTHR11927">
    <property type="entry name" value="GALACTOSIDE 2-L-FUCOSYLTRANSFERASE"/>
    <property type="match status" value="1"/>
</dbReference>
<keyword evidence="2" id="KW-0808">Transferase</keyword>
<proteinExistence type="predicted"/>
<reference evidence="4" key="1">
    <citation type="submission" date="2014-12" db="EMBL/GenBank/DDBJ databases">
        <authorList>
            <person name="Salcher M.M."/>
        </authorList>
    </citation>
    <scope>NUCLEOTIDE SEQUENCE [LARGE SCALE GENOMIC DNA]</scope>
    <source>
        <strain evidence="4">MMS-10A-171</strain>
    </source>
</reference>
<keyword evidence="4" id="KW-1185">Reference proteome</keyword>
<dbReference type="AlphaFoldDB" id="A0A0D6EWZ5"/>
<dbReference type="RefSeq" id="WP_046488294.1">
    <property type="nucleotide sequence ID" value="NZ_LN827929.1"/>
</dbReference>
<organism evidence="3 4">
    <name type="scientific">Candidatus Methylopumilus planktonicus</name>
    <dbReference type="NCBI Taxonomy" id="1581557"/>
    <lineage>
        <taxon>Bacteria</taxon>
        <taxon>Pseudomonadati</taxon>
        <taxon>Pseudomonadota</taxon>
        <taxon>Betaproteobacteria</taxon>
        <taxon>Nitrosomonadales</taxon>
        <taxon>Methylophilaceae</taxon>
        <taxon>Candidatus Methylopumilus</taxon>
    </lineage>
</organism>
<dbReference type="InterPro" id="IPR002516">
    <property type="entry name" value="Glyco_trans_11"/>
</dbReference>
<gene>
    <name evidence="3" type="ORF">BN1208_0908</name>
</gene>
<dbReference type="GO" id="GO:0016020">
    <property type="term" value="C:membrane"/>
    <property type="evidence" value="ECO:0007669"/>
    <property type="project" value="InterPro"/>
</dbReference>
<evidence type="ECO:0000313" key="4">
    <source>
        <dbReference type="Proteomes" id="UP000064007"/>
    </source>
</evidence>
<dbReference type="GO" id="GO:0005975">
    <property type="term" value="P:carbohydrate metabolic process"/>
    <property type="evidence" value="ECO:0007669"/>
    <property type="project" value="InterPro"/>
</dbReference>
<evidence type="ECO:0000256" key="1">
    <source>
        <dbReference type="ARBA" id="ARBA00022676"/>
    </source>
</evidence>
<accession>A0A0D6EWZ5</accession>
<evidence type="ECO:0008006" key="5">
    <source>
        <dbReference type="Google" id="ProtNLM"/>
    </source>
</evidence>